<feature type="transmembrane region" description="Helical" evidence="6">
    <location>
        <begin position="91"/>
        <end position="110"/>
    </location>
</feature>
<evidence type="ECO:0000313" key="8">
    <source>
        <dbReference type="EMBL" id="TDP95133.1"/>
    </source>
</evidence>
<keyword evidence="9" id="KW-1185">Reference proteome</keyword>
<protein>
    <submittedName>
        <fullName evidence="8">Putative MFS family arabinose efflux permease</fullName>
    </submittedName>
</protein>
<feature type="transmembrane region" description="Helical" evidence="6">
    <location>
        <begin position="337"/>
        <end position="355"/>
    </location>
</feature>
<proteinExistence type="predicted"/>
<dbReference type="GO" id="GO:0005886">
    <property type="term" value="C:plasma membrane"/>
    <property type="evidence" value="ECO:0007669"/>
    <property type="project" value="UniProtKB-SubCell"/>
</dbReference>
<dbReference type="PANTHER" id="PTHR42718">
    <property type="entry name" value="MAJOR FACILITATOR SUPERFAMILY MULTIDRUG TRANSPORTER MFSC"/>
    <property type="match status" value="1"/>
</dbReference>
<feature type="domain" description="Major facilitator superfamily (MFS) profile" evidence="7">
    <location>
        <begin position="20"/>
        <end position="389"/>
    </location>
</feature>
<dbReference type="RefSeq" id="WP_133852511.1">
    <property type="nucleotide sequence ID" value="NZ_SNXZ01000005.1"/>
</dbReference>
<keyword evidence="4 6" id="KW-1133">Transmembrane helix</keyword>
<reference evidence="8 9" key="1">
    <citation type="submission" date="2019-03" db="EMBL/GenBank/DDBJ databases">
        <title>Genomic Encyclopedia of Type Strains, Phase IV (KMG-IV): sequencing the most valuable type-strain genomes for metagenomic binning, comparative biology and taxonomic classification.</title>
        <authorList>
            <person name="Goeker M."/>
        </authorList>
    </citation>
    <scope>NUCLEOTIDE SEQUENCE [LARGE SCALE GENOMIC DNA]</scope>
    <source>
        <strain evidence="8 9">DSM 45361</strain>
    </source>
</reference>
<sequence>MNTPPTGTTTTTSAIRRKLAVACLYAGGFLGPFGGGITTSMLPELGGTYGIGAGTATSSLTAYLVPFAVLMLVSGTLGARWGARRSIRTAYLVYIVSSLFCAIAGTYVLFLGGRVIQGAANAFTTPLLLTAVAAITPRERLGRTLGLFGSLQAAGQTSAPLLGGLAAEAHWQWAFVGVAVVAGFLAVVGLPADMAQSQTEERPRLRTAWRGDVLRAGIAALVGWACLGGLSFMVALRAQDRFGLGAAERGLALTAFGVLGLLSARLVGRVIDRIGGKTAVVIGSVAGAVPLVVAGLVPSVAALIVAWALCGIAAQFVLVGVNTVILSGTGPNKSGAVSVVQAFRFTGAAGSPVAFTPVYHLSPVAGFLVPAALLAVTAPLVLGRARAPE</sequence>
<dbReference type="PANTHER" id="PTHR42718:SF9">
    <property type="entry name" value="MAJOR FACILITATOR SUPERFAMILY MULTIDRUG TRANSPORTER MFSC"/>
    <property type="match status" value="1"/>
</dbReference>
<feature type="transmembrane region" description="Helical" evidence="6">
    <location>
        <begin position="60"/>
        <end position="79"/>
    </location>
</feature>
<evidence type="ECO:0000256" key="2">
    <source>
        <dbReference type="ARBA" id="ARBA00022448"/>
    </source>
</evidence>
<accession>A0A4R6S6Z3</accession>
<dbReference type="SUPFAM" id="SSF103473">
    <property type="entry name" value="MFS general substrate transporter"/>
    <property type="match status" value="1"/>
</dbReference>
<feature type="transmembrane region" description="Helical" evidence="6">
    <location>
        <begin position="279"/>
        <end position="298"/>
    </location>
</feature>
<feature type="transmembrane region" description="Helical" evidence="6">
    <location>
        <begin position="19"/>
        <end position="40"/>
    </location>
</feature>
<dbReference type="PRINTS" id="PR01036">
    <property type="entry name" value="TCRTETB"/>
</dbReference>
<dbReference type="GO" id="GO:0022857">
    <property type="term" value="F:transmembrane transporter activity"/>
    <property type="evidence" value="ECO:0007669"/>
    <property type="project" value="InterPro"/>
</dbReference>
<evidence type="ECO:0000256" key="3">
    <source>
        <dbReference type="ARBA" id="ARBA00022692"/>
    </source>
</evidence>
<keyword evidence="2" id="KW-0813">Transport</keyword>
<feature type="transmembrane region" description="Helical" evidence="6">
    <location>
        <begin position="173"/>
        <end position="192"/>
    </location>
</feature>
<evidence type="ECO:0000256" key="4">
    <source>
        <dbReference type="ARBA" id="ARBA00022989"/>
    </source>
</evidence>
<gene>
    <name evidence="8" type="ORF">EV186_105365</name>
</gene>
<evidence type="ECO:0000256" key="1">
    <source>
        <dbReference type="ARBA" id="ARBA00004651"/>
    </source>
</evidence>
<keyword evidence="5 6" id="KW-0472">Membrane</keyword>
<comment type="subcellular location">
    <subcellularLocation>
        <location evidence="1">Cell membrane</location>
        <topology evidence="1">Multi-pass membrane protein</topology>
    </subcellularLocation>
</comment>
<dbReference type="InterPro" id="IPR011701">
    <property type="entry name" value="MFS"/>
</dbReference>
<feature type="transmembrane region" description="Helical" evidence="6">
    <location>
        <begin position="361"/>
        <end position="382"/>
    </location>
</feature>
<dbReference type="Proteomes" id="UP000295444">
    <property type="component" value="Unassembled WGS sequence"/>
</dbReference>
<name>A0A4R6S6Z3_LABRH</name>
<dbReference type="InterPro" id="IPR036259">
    <property type="entry name" value="MFS_trans_sf"/>
</dbReference>
<evidence type="ECO:0000313" key="9">
    <source>
        <dbReference type="Proteomes" id="UP000295444"/>
    </source>
</evidence>
<feature type="transmembrane region" description="Helical" evidence="6">
    <location>
        <begin position="250"/>
        <end position="267"/>
    </location>
</feature>
<dbReference type="Pfam" id="PF07690">
    <property type="entry name" value="MFS_1"/>
    <property type="match status" value="1"/>
</dbReference>
<dbReference type="InterPro" id="IPR020846">
    <property type="entry name" value="MFS_dom"/>
</dbReference>
<dbReference type="EMBL" id="SNXZ01000005">
    <property type="protein sequence ID" value="TDP95133.1"/>
    <property type="molecule type" value="Genomic_DNA"/>
</dbReference>
<dbReference type="AlphaFoldDB" id="A0A4R6S6Z3"/>
<organism evidence="8 9">
    <name type="scientific">Labedaea rhizosphaerae</name>
    <dbReference type="NCBI Taxonomy" id="598644"/>
    <lineage>
        <taxon>Bacteria</taxon>
        <taxon>Bacillati</taxon>
        <taxon>Actinomycetota</taxon>
        <taxon>Actinomycetes</taxon>
        <taxon>Pseudonocardiales</taxon>
        <taxon>Pseudonocardiaceae</taxon>
        <taxon>Labedaea</taxon>
    </lineage>
</organism>
<dbReference type="Gene3D" id="1.20.1250.20">
    <property type="entry name" value="MFS general substrate transporter like domains"/>
    <property type="match status" value="1"/>
</dbReference>
<feature type="transmembrane region" description="Helical" evidence="6">
    <location>
        <begin position="213"/>
        <end position="238"/>
    </location>
</feature>
<dbReference type="PROSITE" id="PS50850">
    <property type="entry name" value="MFS"/>
    <property type="match status" value="1"/>
</dbReference>
<evidence type="ECO:0000256" key="6">
    <source>
        <dbReference type="SAM" id="Phobius"/>
    </source>
</evidence>
<feature type="transmembrane region" description="Helical" evidence="6">
    <location>
        <begin position="304"/>
        <end position="325"/>
    </location>
</feature>
<evidence type="ECO:0000259" key="7">
    <source>
        <dbReference type="PROSITE" id="PS50850"/>
    </source>
</evidence>
<evidence type="ECO:0000256" key="5">
    <source>
        <dbReference type="ARBA" id="ARBA00023136"/>
    </source>
</evidence>
<comment type="caution">
    <text evidence="8">The sequence shown here is derived from an EMBL/GenBank/DDBJ whole genome shotgun (WGS) entry which is preliminary data.</text>
</comment>
<dbReference type="OrthoDB" id="5241931at2"/>
<keyword evidence="3 6" id="KW-0812">Transmembrane</keyword>